<feature type="transmembrane region" description="Helical" evidence="6">
    <location>
        <begin position="253"/>
        <end position="279"/>
    </location>
</feature>
<dbReference type="InterPro" id="IPR047218">
    <property type="entry name" value="YocR/YhdH-like"/>
</dbReference>
<dbReference type="SUPFAM" id="SSF161070">
    <property type="entry name" value="SNF-like"/>
    <property type="match status" value="1"/>
</dbReference>
<feature type="transmembrane region" description="Helical" evidence="6">
    <location>
        <begin position="92"/>
        <end position="116"/>
    </location>
</feature>
<organism evidence="7 8">
    <name type="scientific">Clostridium ganghwense</name>
    <dbReference type="NCBI Taxonomy" id="312089"/>
    <lineage>
        <taxon>Bacteria</taxon>
        <taxon>Bacillati</taxon>
        <taxon>Bacillota</taxon>
        <taxon>Clostridia</taxon>
        <taxon>Eubacteriales</taxon>
        <taxon>Clostridiaceae</taxon>
        <taxon>Clostridium</taxon>
    </lineage>
</organism>
<evidence type="ECO:0000256" key="2">
    <source>
        <dbReference type="ARBA" id="ARBA00022448"/>
    </source>
</evidence>
<dbReference type="PANTHER" id="PTHR42948:SF1">
    <property type="entry name" value="TRANSPORTER"/>
    <property type="match status" value="1"/>
</dbReference>
<evidence type="ECO:0000256" key="4">
    <source>
        <dbReference type="ARBA" id="ARBA00022989"/>
    </source>
</evidence>
<name>A0ABT4CT88_9CLOT</name>
<gene>
    <name evidence="7" type="ORF">OXH55_12245</name>
</gene>
<dbReference type="CDD" id="cd10336">
    <property type="entry name" value="SLC6sbd_Tyt1-Like"/>
    <property type="match status" value="1"/>
</dbReference>
<dbReference type="RefSeq" id="WP_268050274.1">
    <property type="nucleotide sequence ID" value="NZ_JAPQES010000004.1"/>
</dbReference>
<dbReference type="PROSITE" id="PS50267">
    <property type="entry name" value="NA_NEUROTRAN_SYMP_3"/>
    <property type="match status" value="1"/>
</dbReference>
<keyword evidence="5 6" id="KW-0472">Membrane</keyword>
<evidence type="ECO:0000313" key="8">
    <source>
        <dbReference type="Proteomes" id="UP001079657"/>
    </source>
</evidence>
<dbReference type="Proteomes" id="UP001079657">
    <property type="component" value="Unassembled WGS sequence"/>
</dbReference>
<feature type="transmembrane region" description="Helical" evidence="6">
    <location>
        <begin position="372"/>
        <end position="392"/>
    </location>
</feature>
<dbReference type="EMBL" id="JAPQES010000004">
    <property type="protein sequence ID" value="MCY6371411.1"/>
    <property type="molecule type" value="Genomic_DNA"/>
</dbReference>
<dbReference type="InterPro" id="IPR000175">
    <property type="entry name" value="Na/ntran_symport"/>
</dbReference>
<keyword evidence="2" id="KW-0813">Transport</keyword>
<reference evidence="7" key="1">
    <citation type="submission" date="2022-12" db="EMBL/GenBank/DDBJ databases">
        <authorList>
            <person name="Wang J."/>
        </authorList>
    </citation>
    <scope>NUCLEOTIDE SEQUENCE</scope>
    <source>
        <strain evidence="7">HY-42-06</strain>
    </source>
</reference>
<dbReference type="InterPro" id="IPR037272">
    <property type="entry name" value="SNS_sf"/>
</dbReference>
<keyword evidence="8" id="KW-1185">Reference proteome</keyword>
<feature type="transmembrane region" description="Helical" evidence="6">
    <location>
        <begin position="177"/>
        <end position="197"/>
    </location>
</feature>
<keyword evidence="4 6" id="KW-1133">Transmembrane helix</keyword>
<comment type="caution">
    <text evidence="7">The sequence shown here is derived from an EMBL/GenBank/DDBJ whole genome shotgun (WGS) entry which is preliminary data.</text>
</comment>
<protein>
    <submittedName>
        <fullName evidence="7">Sodium-dependent transporter</fullName>
    </submittedName>
</protein>
<feature type="transmembrane region" description="Helical" evidence="6">
    <location>
        <begin position="217"/>
        <end position="241"/>
    </location>
</feature>
<evidence type="ECO:0000256" key="3">
    <source>
        <dbReference type="ARBA" id="ARBA00022692"/>
    </source>
</evidence>
<evidence type="ECO:0000313" key="7">
    <source>
        <dbReference type="EMBL" id="MCY6371411.1"/>
    </source>
</evidence>
<feature type="transmembrane region" description="Helical" evidence="6">
    <location>
        <begin position="419"/>
        <end position="438"/>
    </location>
</feature>
<feature type="transmembrane region" description="Helical" evidence="6">
    <location>
        <begin position="44"/>
        <end position="66"/>
    </location>
</feature>
<feature type="transmembrane region" description="Helical" evidence="6">
    <location>
        <begin position="146"/>
        <end position="165"/>
    </location>
</feature>
<evidence type="ECO:0000256" key="6">
    <source>
        <dbReference type="SAM" id="Phobius"/>
    </source>
</evidence>
<evidence type="ECO:0000256" key="5">
    <source>
        <dbReference type="ARBA" id="ARBA00023136"/>
    </source>
</evidence>
<feature type="transmembrane region" description="Helical" evidence="6">
    <location>
        <begin position="12"/>
        <end position="32"/>
    </location>
</feature>
<dbReference type="PANTHER" id="PTHR42948">
    <property type="entry name" value="TRANSPORTER"/>
    <property type="match status" value="1"/>
</dbReference>
<comment type="subcellular location">
    <subcellularLocation>
        <location evidence="1">Membrane</location>
        <topology evidence="1">Multi-pass membrane protein</topology>
    </subcellularLocation>
</comment>
<sequence>MVERKRETFSGKLGFILSCLGSAIGLGNIWMFPWRLGKYGGAAFLIPYFICVFTLGVTGLIGEFAFGRSRQGGSLKGIKEVFKEKNLRFGKFFAVMPTLAVSGILIFYTIVVGWVLRYFCASLKGNLNSVDIPKYFNNFAGTSQSIGWHFLAMVIGVVIVILGVAKGIERINKIIMPSLFIIFVILMIRSLTLSGAMEGVKYLLVPDWSYLFKPMTWIMALGQAFFTVSLNGAGMVVYGSYLKKDVDIISSSINVAIFDTISALLASLIIIPAAFAFGLDPAAGPSLLFITMPFIFKSMPLGYIFSILFFISIVFAAISSAINMLEASSEAFISQFKMRRVKSVVIIGVIAFIIGIPLDVDMAKFGAWADFITIYLAPIGAIIASIAFFWIYGADRALKDINEGSKKPLGKWFKPVAKYLYTFSIVIVLILGIIYNGIG</sequence>
<keyword evidence="3 6" id="KW-0812">Transmembrane</keyword>
<evidence type="ECO:0000256" key="1">
    <source>
        <dbReference type="ARBA" id="ARBA00004141"/>
    </source>
</evidence>
<dbReference type="PRINTS" id="PR00176">
    <property type="entry name" value="NANEUSMPORT"/>
</dbReference>
<proteinExistence type="predicted"/>
<accession>A0ABT4CT88</accession>
<dbReference type="NCBIfam" id="NF037979">
    <property type="entry name" value="Na_transp"/>
    <property type="match status" value="1"/>
</dbReference>
<feature type="transmembrane region" description="Helical" evidence="6">
    <location>
        <begin position="343"/>
        <end position="360"/>
    </location>
</feature>
<dbReference type="Pfam" id="PF00209">
    <property type="entry name" value="SNF"/>
    <property type="match status" value="2"/>
</dbReference>
<feature type="transmembrane region" description="Helical" evidence="6">
    <location>
        <begin position="299"/>
        <end position="322"/>
    </location>
</feature>